<evidence type="ECO:0000313" key="2">
    <source>
        <dbReference type="EMBL" id="RIE16072.1"/>
    </source>
</evidence>
<accession>A0A398DKI7</accession>
<dbReference type="SUPFAM" id="SSF109604">
    <property type="entry name" value="HD-domain/PDEase-like"/>
    <property type="match status" value="1"/>
</dbReference>
<sequence length="93" mass="10168">MSPELLLKQDFLTEEEFAIMRKHAEYGSAVIGRVPGFSDVCDIIVSHHERYDGADYPHGTAGTAIPLGGRILAVADPRACWSNARGALRSTPW</sequence>
<organism evidence="2 3">
    <name type="scientific">Candidatus Cryosericum septentrionale</name>
    <dbReference type="NCBI Taxonomy" id="2290913"/>
    <lineage>
        <taxon>Bacteria</taxon>
        <taxon>Pseudomonadati</taxon>
        <taxon>Caldisericota/Cryosericota group</taxon>
        <taxon>Candidatus Cryosericota</taxon>
        <taxon>Candidatus Cryosericia</taxon>
        <taxon>Candidatus Cryosericales</taxon>
        <taxon>Candidatus Cryosericaceae</taxon>
        <taxon>Candidatus Cryosericum</taxon>
    </lineage>
</organism>
<proteinExistence type="predicted"/>
<gene>
    <name evidence="2" type="ORF">SMC1_08645</name>
</gene>
<dbReference type="EMBL" id="QXIY01000038">
    <property type="protein sequence ID" value="RIE16072.1"/>
    <property type="molecule type" value="Genomic_DNA"/>
</dbReference>
<comment type="caution">
    <text evidence="2">The sequence shown here is derived from an EMBL/GenBank/DDBJ whole genome shotgun (WGS) entry which is preliminary data.</text>
</comment>
<name>A0A398DKI7_9BACT</name>
<protein>
    <submittedName>
        <fullName evidence="2">HD domain-containing protein</fullName>
    </submittedName>
</protein>
<dbReference type="Proteomes" id="UP000266113">
    <property type="component" value="Unassembled WGS sequence"/>
</dbReference>
<dbReference type="RefSeq" id="WP_119086379.1">
    <property type="nucleotide sequence ID" value="NZ_QXIY01000038.1"/>
</dbReference>
<dbReference type="CDD" id="cd00077">
    <property type="entry name" value="HDc"/>
    <property type="match status" value="1"/>
</dbReference>
<dbReference type="PANTHER" id="PTHR45228">
    <property type="entry name" value="CYCLIC DI-GMP PHOSPHODIESTERASE TM_0186-RELATED"/>
    <property type="match status" value="1"/>
</dbReference>
<evidence type="ECO:0000313" key="3">
    <source>
        <dbReference type="Proteomes" id="UP000266113"/>
    </source>
</evidence>
<dbReference type="PROSITE" id="PS51832">
    <property type="entry name" value="HD_GYP"/>
    <property type="match status" value="1"/>
</dbReference>
<dbReference type="AlphaFoldDB" id="A0A398DKI7"/>
<feature type="domain" description="HD-GYP" evidence="1">
    <location>
        <begin position="1"/>
        <end position="93"/>
    </location>
</feature>
<keyword evidence="3" id="KW-1185">Reference proteome</keyword>
<dbReference type="Pfam" id="PF13487">
    <property type="entry name" value="HD_5"/>
    <property type="match status" value="1"/>
</dbReference>
<evidence type="ECO:0000259" key="1">
    <source>
        <dbReference type="PROSITE" id="PS51832"/>
    </source>
</evidence>
<reference evidence="2 3" key="1">
    <citation type="submission" date="2018-09" db="EMBL/GenBank/DDBJ databases">
        <title>Discovery and Ecogenomic Context for Candidatus Cryosericales, a Global Caldiserica Order Active in Thawing Permafrost.</title>
        <authorList>
            <person name="Martinez M.A."/>
            <person name="Woodcroft B.J."/>
            <person name="Ignacio Espinoza J.C."/>
            <person name="Zayed A."/>
            <person name="Singleton C.M."/>
            <person name="Boyd J."/>
            <person name="Li Y.-F."/>
            <person name="Purvine S."/>
            <person name="Maughan H."/>
            <person name="Hodgkins S.B."/>
            <person name="Anderson D."/>
            <person name="Sederholm M."/>
            <person name="Temperton B."/>
            <person name="Saleska S.R."/>
            <person name="Tyson G.W."/>
            <person name="Rich V.I."/>
        </authorList>
    </citation>
    <scope>NUCLEOTIDE SEQUENCE [LARGE SCALE GENOMIC DNA]</scope>
    <source>
        <strain evidence="2 3">SMC1</strain>
    </source>
</reference>
<dbReference type="InterPro" id="IPR052020">
    <property type="entry name" value="Cyclic_di-GMP/3'3'-cGAMP_PDE"/>
</dbReference>
<dbReference type="Gene3D" id="1.10.3210.10">
    <property type="entry name" value="Hypothetical protein af1432"/>
    <property type="match status" value="1"/>
</dbReference>
<dbReference type="OrthoDB" id="9798833at2"/>
<dbReference type="InterPro" id="IPR037522">
    <property type="entry name" value="HD_GYP_dom"/>
</dbReference>
<dbReference type="InterPro" id="IPR003607">
    <property type="entry name" value="HD/PDEase_dom"/>
</dbReference>